<organism evidence="7">
    <name type="scientific">plant metagenome</name>
    <dbReference type="NCBI Taxonomy" id="1297885"/>
    <lineage>
        <taxon>unclassified sequences</taxon>
        <taxon>metagenomes</taxon>
        <taxon>organismal metagenomes</taxon>
    </lineage>
</organism>
<dbReference type="GO" id="GO:0030976">
    <property type="term" value="F:thiamine pyrophosphate binding"/>
    <property type="evidence" value="ECO:0007669"/>
    <property type="project" value="InterPro"/>
</dbReference>
<dbReference type="InterPro" id="IPR012001">
    <property type="entry name" value="Thiamin_PyroP_enz_TPP-bd_dom"/>
</dbReference>
<dbReference type="Gene3D" id="3.40.50.970">
    <property type="match status" value="2"/>
</dbReference>
<accession>A0A484NXY4</accession>
<dbReference type="Pfam" id="PF02776">
    <property type="entry name" value="TPP_enzyme_N"/>
    <property type="match status" value="1"/>
</dbReference>
<dbReference type="Pfam" id="PF02775">
    <property type="entry name" value="TPP_enzyme_C"/>
    <property type="match status" value="1"/>
</dbReference>
<dbReference type="GO" id="GO:0003984">
    <property type="term" value="F:acetolactate synthase activity"/>
    <property type="evidence" value="ECO:0007669"/>
    <property type="project" value="UniProtKB-EC"/>
</dbReference>
<dbReference type="PANTHER" id="PTHR18968:SF120">
    <property type="entry name" value="ACETOLACTATE SYNTHASE LARGE SUBUNIT"/>
    <property type="match status" value="1"/>
</dbReference>
<dbReference type="AlphaFoldDB" id="A0A484NXY4"/>
<evidence type="ECO:0000313" key="7">
    <source>
        <dbReference type="EMBL" id="VFR17057.1"/>
    </source>
</evidence>
<evidence type="ECO:0000256" key="3">
    <source>
        <dbReference type="RuleBase" id="RU362132"/>
    </source>
</evidence>
<reference evidence="7" key="1">
    <citation type="submission" date="2019-03" db="EMBL/GenBank/DDBJ databases">
        <authorList>
            <person name="Danneels B."/>
        </authorList>
    </citation>
    <scope>NUCLEOTIDE SEQUENCE</scope>
</reference>
<dbReference type="GO" id="GO:0050660">
    <property type="term" value="F:flavin adenine dinucleotide binding"/>
    <property type="evidence" value="ECO:0007669"/>
    <property type="project" value="TreeGrafter"/>
</dbReference>
<dbReference type="SUPFAM" id="SSF52518">
    <property type="entry name" value="Thiamin diphosphate-binding fold (THDP-binding)"/>
    <property type="match status" value="2"/>
</dbReference>
<evidence type="ECO:0000259" key="4">
    <source>
        <dbReference type="Pfam" id="PF00205"/>
    </source>
</evidence>
<comment type="similarity">
    <text evidence="1 3">Belongs to the TPP enzyme family.</text>
</comment>
<evidence type="ECO:0000259" key="5">
    <source>
        <dbReference type="Pfam" id="PF02775"/>
    </source>
</evidence>
<gene>
    <name evidence="7" type="ORF">AMP9_0572</name>
</gene>
<dbReference type="SUPFAM" id="SSF52467">
    <property type="entry name" value="DHS-like NAD/FAD-binding domain"/>
    <property type="match status" value="1"/>
</dbReference>
<dbReference type="InterPro" id="IPR000399">
    <property type="entry name" value="TPP-bd_CS"/>
</dbReference>
<evidence type="ECO:0000259" key="6">
    <source>
        <dbReference type="Pfam" id="PF02776"/>
    </source>
</evidence>
<feature type="domain" description="Thiamine pyrophosphate enzyme central" evidence="4">
    <location>
        <begin position="203"/>
        <end position="337"/>
    </location>
</feature>
<keyword evidence="7" id="KW-0808">Transferase</keyword>
<dbReference type="InterPro" id="IPR029061">
    <property type="entry name" value="THDP-binding"/>
</dbReference>
<dbReference type="InterPro" id="IPR012000">
    <property type="entry name" value="Thiamin_PyroP_enz_cen_dom"/>
</dbReference>
<keyword evidence="2 3" id="KW-0786">Thiamine pyrophosphate</keyword>
<dbReference type="InterPro" id="IPR011766">
    <property type="entry name" value="TPP_enzyme_TPP-bd"/>
</dbReference>
<dbReference type="Pfam" id="PF00205">
    <property type="entry name" value="TPP_enzyme_M"/>
    <property type="match status" value="1"/>
</dbReference>
<dbReference type="Gene3D" id="3.40.50.1220">
    <property type="entry name" value="TPP-binding domain"/>
    <property type="match status" value="1"/>
</dbReference>
<feature type="domain" description="Thiamine pyrophosphate enzyme TPP-binding" evidence="5">
    <location>
        <begin position="399"/>
        <end position="544"/>
    </location>
</feature>
<dbReference type="FunFam" id="3.40.50.970:FF:000007">
    <property type="entry name" value="Acetolactate synthase"/>
    <property type="match status" value="1"/>
</dbReference>
<dbReference type="InterPro" id="IPR029035">
    <property type="entry name" value="DHS-like_NAD/FAD-binding_dom"/>
</dbReference>
<name>A0A484NXY4_9ZZZZ</name>
<dbReference type="CDD" id="cd07035">
    <property type="entry name" value="TPP_PYR_POX_like"/>
    <property type="match status" value="1"/>
</dbReference>
<dbReference type="EMBL" id="CAADHY010000008">
    <property type="protein sequence ID" value="VFR17057.1"/>
    <property type="molecule type" value="Genomic_DNA"/>
</dbReference>
<dbReference type="GO" id="GO:0009097">
    <property type="term" value="P:isoleucine biosynthetic process"/>
    <property type="evidence" value="ECO:0007669"/>
    <property type="project" value="TreeGrafter"/>
</dbReference>
<dbReference type="PANTHER" id="PTHR18968">
    <property type="entry name" value="THIAMINE PYROPHOSPHATE ENZYMES"/>
    <property type="match status" value="1"/>
</dbReference>
<dbReference type="InterPro" id="IPR045229">
    <property type="entry name" value="TPP_enz"/>
</dbReference>
<dbReference type="NCBIfam" id="NF006052">
    <property type="entry name" value="PRK08199.1"/>
    <property type="match status" value="1"/>
</dbReference>
<dbReference type="EC" id="2.2.1.6" evidence="7"/>
<proteinExistence type="inferred from homology"/>
<evidence type="ECO:0000256" key="1">
    <source>
        <dbReference type="ARBA" id="ARBA00007812"/>
    </source>
</evidence>
<dbReference type="CDD" id="cd00568">
    <property type="entry name" value="TPP_enzymes"/>
    <property type="match status" value="1"/>
</dbReference>
<evidence type="ECO:0000256" key="2">
    <source>
        <dbReference type="ARBA" id="ARBA00023052"/>
    </source>
</evidence>
<dbReference type="PROSITE" id="PS00187">
    <property type="entry name" value="TPP_ENZYMES"/>
    <property type="match status" value="1"/>
</dbReference>
<dbReference type="GO" id="GO:0000287">
    <property type="term" value="F:magnesium ion binding"/>
    <property type="evidence" value="ECO:0007669"/>
    <property type="project" value="InterPro"/>
</dbReference>
<dbReference type="GO" id="GO:0005948">
    <property type="term" value="C:acetolactate synthase complex"/>
    <property type="evidence" value="ECO:0007669"/>
    <property type="project" value="TreeGrafter"/>
</dbReference>
<feature type="domain" description="Thiamine pyrophosphate enzyme N-terminal TPP-binding" evidence="6">
    <location>
        <begin position="16"/>
        <end position="131"/>
    </location>
</feature>
<protein>
    <submittedName>
        <fullName evidence="7">Acetolactate synthase large subunit</fullName>
        <ecNumber evidence="7">2.2.1.6</ecNumber>
    </submittedName>
</protein>
<sequence>MSDTLTRDSTQAGPRNGGRILIDALRAHGADRAFCVPGESFLAAIDAFHDVRGDLELIVCRQEGGAAHMAEAHGKLTGRPGICFVTRGPGATNASIGIHTARQDSTPLIVFVGQVAREALGREAWQEIDYRHMFGHIAKWVDQIDTAARIPEYINRAFHIATSGRPGPVVLALPEDMLEEMAEVADCPPYRRAQASPGQAEMAELAERLARAERPLVILGGGGWSRAASEQVGAFAARFDLPVACAFRRQDLLDNHHDHYVGEAGLGMDPRIARRIQDADLILAIGPRLGETTTNGYTLLDVPRPKQALIHVHADPEELGRVYHADLGINAGMDAFAAAAAALPAPRDVPAARRDWTRQARADYLDNLQPAPMPGPVDLGQIMVFLRERLPADTFISNGAGNYTLWVQRFYRYRGVRTQLAPTSGTMGYGLPAAIAAKLAHPERQAVCFAGDGCFLMNGQELATAVQYGLDVLVIVVNNGMYGSIRMHQERHYPGRVCGTDLSNPDFADLARAYGAHGEVVERTEDFAAAFARAQASGKAAVIELRVSQDALSPRLTISALREKAGL</sequence>
<dbReference type="GO" id="GO:0009099">
    <property type="term" value="P:L-valine biosynthetic process"/>
    <property type="evidence" value="ECO:0007669"/>
    <property type="project" value="TreeGrafter"/>
</dbReference>